<dbReference type="SUPFAM" id="SSF48371">
    <property type="entry name" value="ARM repeat"/>
    <property type="match status" value="1"/>
</dbReference>
<dbReference type="PANTHER" id="PTHR24148">
    <property type="entry name" value="ANKYRIN REPEAT DOMAIN-CONTAINING PROTEIN 39 HOMOLOG-RELATED"/>
    <property type="match status" value="1"/>
</dbReference>
<comment type="similarity">
    <text evidence="1">Belongs to the synembryn family.</text>
</comment>
<dbReference type="PANTHER" id="PTHR24148:SF80">
    <property type="entry name" value="HETEROKARYON INCOMPATIBILITY DOMAIN-CONTAINING PROTEIN"/>
    <property type="match status" value="1"/>
</dbReference>
<evidence type="ECO:0000256" key="4">
    <source>
        <dbReference type="SAM" id="MobiDB-lite"/>
    </source>
</evidence>
<evidence type="ECO:0000256" key="1">
    <source>
        <dbReference type="ARBA" id="ARBA00009049"/>
    </source>
</evidence>
<keyword evidence="7" id="KW-1185">Reference proteome</keyword>
<dbReference type="Proteomes" id="UP000554235">
    <property type="component" value="Unassembled WGS sequence"/>
</dbReference>
<accession>A0A8H4L9J5</accession>
<dbReference type="InterPro" id="IPR016024">
    <property type="entry name" value="ARM-type_fold"/>
</dbReference>
<comment type="caution">
    <text evidence="6">The sequence shown here is derived from an EMBL/GenBank/DDBJ whole genome shotgun (WGS) entry which is preliminary data.</text>
</comment>
<evidence type="ECO:0000313" key="6">
    <source>
        <dbReference type="EMBL" id="KAF4463708.1"/>
    </source>
</evidence>
<feature type="region of interest" description="Disordered" evidence="4">
    <location>
        <begin position="904"/>
        <end position="941"/>
    </location>
</feature>
<dbReference type="AlphaFoldDB" id="A0A8H4L9J5"/>
<evidence type="ECO:0000256" key="2">
    <source>
        <dbReference type="ARBA" id="ARBA00022658"/>
    </source>
</evidence>
<dbReference type="Gene3D" id="1.25.10.10">
    <property type="entry name" value="Leucine-rich Repeat Variant"/>
    <property type="match status" value="1"/>
</dbReference>
<organism evidence="6 7">
    <name type="scientific">Fusarium albosuccineum</name>
    <dbReference type="NCBI Taxonomy" id="1237068"/>
    <lineage>
        <taxon>Eukaryota</taxon>
        <taxon>Fungi</taxon>
        <taxon>Dikarya</taxon>
        <taxon>Ascomycota</taxon>
        <taxon>Pezizomycotina</taxon>
        <taxon>Sordariomycetes</taxon>
        <taxon>Hypocreomycetidae</taxon>
        <taxon>Hypocreales</taxon>
        <taxon>Nectriaceae</taxon>
        <taxon>Fusarium</taxon>
        <taxon>Fusarium decemcellulare species complex</taxon>
    </lineage>
</organism>
<protein>
    <submittedName>
        <fullName evidence="6">Synembryn</fullName>
    </submittedName>
</protein>
<dbReference type="OrthoDB" id="5585685at2759"/>
<sequence>MVWQDGRTTNDAHDTQRPYIYTPLPPSAQTRVIILEPASDPSAPLHCDIEDIQLQGEFTGQGYEALSYTWGEPNLREVLTVGHEKEILHITENLRDALRRLRLLHKPRRLWVDAICINQEDESDKGRQIPMMSQIYRAATGVCVWLGNFPRQARNLAFIKDMPRRIGKSAQSGQWLSSEMLASMSELIKLPWFSRRWIVQEVVLNADVVMYCCDEELTWVQLTSRFRYFDKISSDHHAFETLLAMANLWKQWVFDDGHSSSIIALLEAFGHFECFEGKDRIYALAGLASDVDLNVKKFQGLGKKRKKNRVIWYKQLDSEGPGSARQPQRIPLPVSYNSTTEALYTNFGVSVWEFGSVQMRNDLLRSTLARGYDPENEAMPSCFPDWRRLSIRKPFVSDLKYGYPYSYHLSDPPILALTVDFDPYSETEAPGIIARADLQTGPSNAKLADMWTCWKQWSPRAALQDFKILLENCAKAISPNFSAEVVDSAVSWSISRNWEETRDKFQDNADDLIRLLPRRVGPAFHIEGLVALELIDCMNLDRDMEQLLTALETEAETGKNAGKLPPPWLEPKTQPMLEQILAHTRTKTEAYLAPLFTKRGLEILGRYAFDESKAPESVVALRCLNNALVRSVPTRRLFVDEGYPEKVLELMKNENPDQELATANLLIFCVTQSTLDLSPKIEHGELATIINKNMLRHSKSLEPLPSDPASPALATLRLLSTLATLYEKQASRFLDSLDPLLEMLNKLPEASSHVTLPLSSLLSCLFSIPIHKSEGFSVSAIDKLVQILRTAIRATTRPAMEKELLPLLMIFLRIAQSNSPLARSKLSEHLLPSDTDRAQPLGQGESLPHKVLKLSSSTVELELREVIYTLFFELSERDPSQFVHNVGFGHAAGYLSSQGIQLSPETVQGSDGAPDVNPITGQRRAAEPQTDLPEMSEEEKEREAERLFVLFERLRANGMISVENPVAQAHAQAQNSGRVEELPDSDSD</sequence>
<evidence type="ECO:0000313" key="7">
    <source>
        <dbReference type="Proteomes" id="UP000554235"/>
    </source>
</evidence>
<dbReference type="GO" id="GO:0005085">
    <property type="term" value="F:guanyl-nucleotide exchange factor activity"/>
    <property type="evidence" value="ECO:0007669"/>
    <property type="project" value="UniProtKB-KW"/>
</dbReference>
<evidence type="ECO:0000256" key="3">
    <source>
        <dbReference type="ARBA" id="ARBA00023186"/>
    </source>
</evidence>
<dbReference type="Pfam" id="PF10165">
    <property type="entry name" value="Ric8"/>
    <property type="match status" value="1"/>
</dbReference>
<feature type="domain" description="Heterokaryon incompatibility" evidence="5">
    <location>
        <begin position="63"/>
        <end position="201"/>
    </location>
</feature>
<dbReference type="EMBL" id="JAADYS010001320">
    <property type="protein sequence ID" value="KAF4463708.1"/>
    <property type="molecule type" value="Genomic_DNA"/>
</dbReference>
<dbReference type="InterPro" id="IPR052895">
    <property type="entry name" value="HetReg/Transcr_Mod"/>
</dbReference>
<name>A0A8H4L9J5_9HYPO</name>
<proteinExistence type="inferred from homology"/>
<reference evidence="6 7" key="1">
    <citation type="submission" date="2020-01" db="EMBL/GenBank/DDBJ databases">
        <title>Identification and distribution of gene clusters putatively required for synthesis of sphingolipid metabolism inhibitors in phylogenetically diverse species of the filamentous fungus Fusarium.</title>
        <authorList>
            <person name="Kim H.-S."/>
            <person name="Busman M."/>
            <person name="Brown D.W."/>
            <person name="Divon H."/>
            <person name="Uhlig S."/>
            <person name="Proctor R.H."/>
        </authorList>
    </citation>
    <scope>NUCLEOTIDE SEQUENCE [LARGE SCALE GENOMIC DNA]</scope>
    <source>
        <strain evidence="6 7">NRRL 20459</strain>
    </source>
</reference>
<dbReference type="InterPro" id="IPR019318">
    <property type="entry name" value="Gua_nucleotide_exch_fac_Ric8"/>
</dbReference>
<keyword evidence="2" id="KW-0344">Guanine-nucleotide releasing factor</keyword>
<dbReference type="Pfam" id="PF06985">
    <property type="entry name" value="HET"/>
    <property type="match status" value="1"/>
</dbReference>
<dbReference type="InterPro" id="IPR010730">
    <property type="entry name" value="HET"/>
</dbReference>
<feature type="region of interest" description="Disordered" evidence="4">
    <location>
        <begin position="967"/>
        <end position="988"/>
    </location>
</feature>
<gene>
    <name evidence="6" type="ORF">FALBO_9473</name>
</gene>
<keyword evidence="3" id="KW-0143">Chaperone</keyword>
<evidence type="ECO:0000259" key="5">
    <source>
        <dbReference type="Pfam" id="PF06985"/>
    </source>
</evidence>
<dbReference type="InterPro" id="IPR011989">
    <property type="entry name" value="ARM-like"/>
</dbReference>